<evidence type="ECO:0000259" key="1">
    <source>
        <dbReference type="PROSITE" id="PS51502"/>
    </source>
</evidence>
<dbReference type="PROSITE" id="PS51502">
    <property type="entry name" value="S_R_A_B_BARREL"/>
    <property type="match status" value="1"/>
</dbReference>
<evidence type="ECO:0000313" key="2">
    <source>
        <dbReference type="EMBL" id="MTK21688.1"/>
    </source>
</evidence>
<dbReference type="RefSeq" id="WP_006785583.1">
    <property type="nucleotide sequence ID" value="NZ_CAUWFM010000010.1"/>
</dbReference>
<dbReference type="EMBL" id="WMQE01000021">
    <property type="protein sequence ID" value="MTK21688.1"/>
    <property type="molecule type" value="Genomic_DNA"/>
</dbReference>
<dbReference type="PANTHER" id="PTHR37832:SF1">
    <property type="entry name" value="STRESS-RESPONSE A_B BARREL DOMAIN-CONTAINING PROTEIN"/>
    <property type="match status" value="1"/>
</dbReference>
<dbReference type="Pfam" id="PF07876">
    <property type="entry name" value="Dabb"/>
    <property type="match status" value="1"/>
</dbReference>
<accession>A0A9X5ANR9</accession>
<dbReference type="Gene3D" id="3.30.70.100">
    <property type="match status" value="1"/>
</dbReference>
<name>A0A9X5ANR9_9FIRM</name>
<dbReference type="Proteomes" id="UP000487649">
    <property type="component" value="Unassembled WGS sequence"/>
</dbReference>
<protein>
    <submittedName>
        <fullName evidence="2">Dabb family protein</fullName>
    </submittedName>
</protein>
<dbReference type="AlphaFoldDB" id="A0A9X5ANR9"/>
<dbReference type="SMART" id="SM00886">
    <property type="entry name" value="Dabb"/>
    <property type="match status" value="1"/>
</dbReference>
<dbReference type="InterPro" id="IPR011008">
    <property type="entry name" value="Dimeric_a/b-barrel"/>
</dbReference>
<reference evidence="2 3" key="1">
    <citation type="journal article" date="2019" name="Nat. Med.">
        <title>A library of human gut bacterial isolates paired with longitudinal multiomics data enables mechanistic microbiome research.</title>
        <authorList>
            <person name="Poyet M."/>
            <person name="Groussin M."/>
            <person name="Gibbons S.M."/>
            <person name="Avila-Pacheco J."/>
            <person name="Jiang X."/>
            <person name="Kearney S.M."/>
            <person name="Perrotta A.R."/>
            <person name="Berdy B."/>
            <person name="Zhao S."/>
            <person name="Lieberman T.D."/>
            <person name="Swanson P.K."/>
            <person name="Smith M."/>
            <person name="Roesemann S."/>
            <person name="Alexander J.E."/>
            <person name="Rich S.A."/>
            <person name="Livny J."/>
            <person name="Vlamakis H."/>
            <person name="Clish C."/>
            <person name="Bullock K."/>
            <person name="Deik A."/>
            <person name="Scott J."/>
            <person name="Pierce K.A."/>
            <person name="Xavier R.J."/>
            <person name="Alm E.J."/>
        </authorList>
    </citation>
    <scope>NUCLEOTIDE SEQUENCE [LARGE SCALE GENOMIC DNA]</scope>
    <source>
        <strain evidence="2 3">BIOML-A198</strain>
    </source>
</reference>
<proteinExistence type="predicted"/>
<dbReference type="SUPFAM" id="SSF54909">
    <property type="entry name" value="Dimeric alpha+beta barrel"/>
    <property type="match status" value="1"/>
</dbReference>
<dbReference type="InterPro" id="IPR013097">
    <property type="entry name" value="Dabb"/>
</dbReference>
<gene>
    <name evidence="2" type="ORF">GMA92_09680</name>
</gene>
<organism evidence="2 3">
    <name type="scientific">Turicibacter sanguinis</name>
    <dbReference type="NCBI Taxonomy" id="154288"/>
    <lineage>
        <taxon>Bacteria</taxon>
        <taxon>Bacillati</taxon>
        <taxon>Bacillota</taxon>
        <taxon>Erysipelotrichia</taxon>
        <taxon>Erysipelotrichales</taxon>
        <taxon>Turicibacteraceae</taxon>
        <taxon>Turicibacter</taxon>
    </lineage>
</organism>
<sequence length="101" mass="11246">MMVKHIVMWKIQGINGLSKEEVAANIKSELEALNGQIEGLLSLEVGIDFLHSDSSYDVVLYSELESKEALDFYQSHPLHVQVATNTVKPAATSRIVVDYEI</sequence>
<evidence type="ECO:0000313" key="3">
    <source>
        <dbReference type="Proteomes" id="UP000487649"/>
    </source>
</evidence>
<feature type="domain" description="Stress-response A/B barrel" evidence="1">
    <location>
        <begin position="3"/>
        <end position="99"/>
    </location>
</feature>
<dbReference type="PANTHER" id="PTHR37832">
    <property type="entry name" value="BLL2683 PROTEIN"/>
    <property type="match status" value="1"/>
</dbReference>
<comment type="caution">
    <text evidence="2">The sequence shown here is derived from an EMBL/GenBank/DDBJ whole genome shotgun (WGS) entry which is preliminary data.</text>
</comment>